<dbReference type="Proteomes" id="UP000245622">
    <property type="component" value="Chromosome 1"/>
</dbReference>
<dbReference type="GeneID" id="82204332"/>
<evidence type="ECO:0000313" key="9">
    <source>
        <dbReference type="EMBL" id="CED92908.1"/>
    </source>
</evidence>
<evidence type="ECO:0000256" key="3">
    <source>
        <dbReference type="ARBA" id="ARBA00022475"/>
    </source>
</evidence>
<evidence type="ECO:0000256" key="2">
    <source>
        <dbReference type="ARBA" id="ARBA00022448"/>
    </source>
</evidence>
<comment type="similarity">
    <text evidence="7">Belongs to the binding-protein-dependent transport system permease family.</text>
</comment>
<dbReference type="GO" id="GO:0005886">
    <property type="term" value="C:plasma membrane"/>
    <property type="evidence" value="ECO:0007669"/>
    <property type="project" value="UniProtKB-SubCell"/>
</dbReference>
<dbReference type="GO" id="GO:0055085">
    <property type="term" value="P:transmembrane transport"/>
    <property type="evidence" value="ECO:0007669"/>
    <property type="project" value="InterPro"/>
</dbReference>
<keyword evidence="5 7" id="KW-1133">Transmembrane helix</keyword>
<dbReference type="CDD" id="cd06261">
    <property type="entry name" value="TM_PBP2"/>
    <property type="match status" value="1"/>
</dbReference>
<evidence type="ECO:0000256" key="6">
    <source>
        <dbReference type="ARBA" id="ARBA00023136"/>
    </source>
</evidence>
<keyword evidence="6 7" id="KW-0472">Membrane</keyword>
<organism evidence="9 10">
    <name type="scientific">Romboutsia ilealis</name>
    <dbReference type="NCBI Taxonomy" id="1115758"/>
    <lineage>
        <taxon>Bacteria</taxon>
        <taxon>Bacillati</taxon>
        <taxon>Bacillota</taxon>
        <taxon>Clostridia</taxon>
        <taxon>Peptostreptococcales</taxon>
        <taxon>Peptostreptococcaceae</taxon>
        <taxon>Romboutsia</taxon>
    </lineage>
</organism>
<evidence type="ECO:0000256" key="4">
    <source>
        <dbReference type="ARBA" id="ARBA00022692"/>
    </source>
</evidence>
<evidence type="ECO:0000256" key="1">
    <source>
        <dbReference type="ARBA" id="ARBA00004651"/>
    </source>
</evidence>
<feature type="domain" description="ABC transmembrane type-1" evidence="8">
    <location>
        <begin position="75"/>
        <end position="278"/>
    </location>
</feature>
<dbReference type="PROSITE" id="PS50928">
    <property type="entry name" value="ABC_TM1"/>
    <property type="match status" value="1"/>
</dbReference>
<keyword evidence="3" id="KW-1003">Cell membrane</keyword>
<accession>A0A1V1HY60</accession>
<proteinExistence type="inferred from homology"/>
<sequence>MRVYNSKLDRIVYKLNGILMCGVVISILYPLIYILIASFTDPTTLLNEGISFNFSEWTLEGYITILSDPAMIKGFVNSFIYSTLFALISVSTSIMAGYALAQKELVGRRFISNIFVVTMFFGGGLIPTYLLIKGLGMLDTIWAIILPGAVNVWNIILSRTYFQSLPNELKESAKIDGANDLQAFTKIILPLAKPIILVLVLYAFVAQWNSYFDAMIYLKNDDLAPLQLVLRRILIQNEPMPGMISDQLALAELKRLSEMIKYAAIVISSLPLMIMYPFFQKYFEEGVMVGSIKG</sequence>
<keyword evidence="10" id="KW-1185">Reference proteome</keyword>
<dbReference type="RefSeq" id="WP_180702684.1">
    <property type="nucleotide sequence ID" value="NZ_LN555523.1"/>
</dbReference>
<evidence type="ECO:0000256" key="5">
    <source>
        <dbReference type="ARBA" id="ARBA00022989"/>
    </source>
</evidence>
<protein>
    <submittedName>
        <fullName evidence="9">Protein LplC</fullName>
    </submittedName>
</protein>
<evidence type="ECO:0000256" key="7">
    <source>
        <dbReference type="RuleBase" id="RU363032"/>
    </source>
</evidence>
<dbReference type="AlphaFoldDB" id="A0A1V1HY60"/>
<dbReference type="Gene3D" id="1.10.3720.10">
    <property type="entry name" value="MetI-like"/>
    <property type="match status" value="1"/>
</dbReference>
<feature type="transmembrane region" description="Helical" evidence="7">
    <location>
        <begin position="113"/>
        <end position="135"/>
    </location>
</feature>
<feature type="transmembrane region" description="Helical" evidence="7">
    <location>
        <begin position="183"/>
        <end position="205"/>
    </location>
</feature>
<name>A0A1V1HY60_9FIRM</name>
<dbReference type="PANTHER" id="PTHR43744:SF9">
    <property type="entry name" value="POLYGALACTURONAN_RHAMNOGALACTURONAN TRANSPORT SYSTEM PERMEASE PROTEIN YTCP"/>
    <property type="match status" value="1"/>
</dbReference>
<keyword evidence="4 7" id="KW-0812">Transmembrane</keyword>
<comment type="subcellular location">
    <subcellularLocation>
        <location evidence="1 7">Cell membrane</location>
        <topology evidence="1 7">Multi-pass membrane protein</topology>
    </subcellularLocation>
</comment>
<evidence type="ECO:0000313" key="10">
    <source>
        <dbReference type="Proteomes" id="UP000245622"/>
    </source>
</evidence>
<dbReference type="PANTHER" id="PTHR43744">
    <property type="entry name" value="ABC TRANSPORTER PERMEASE PROTEIN MG189-RELATED-RELATED"/>
    <property type="match status" value="1"/>
</dbReference>
<gene>
    <name evidence="9" type="ORF">CRIB_149</name>
</gene>
<keyword evidence="2 7" id="KW-0813">Transport</keyword>
<feature type="transmembrane region" description="Helical" evidence="7">
    <location>
        <begin position="259"/>
        <end position="279"/>
    </location>
</feature>
<reference evidence="9 10" key="1">
    <citation type="submission" date="2014-04" db="EMBL/GenBank/DDBJ databases">
        <authorList>
            <person name="Hornung B.V."/>
        </authorList>
    </citation>
    <scope>NUCLEOTIDE SEQUENCE [LARGE SCALE GENOMIC DNA]</scope>
    <source>
        <strain evidence="9 10">CRIB</strain>
    </source>
</reference>
<dbReference type="KEGG" id="ril:CRIB_149"/>
<dbReference type="SUPFAM" id="SSF161098">
    <property type="entry name" value="MetI-like"/>
    <property type="match status" value="1"/>
</dbReference>
<dbReference type="InterPro" id="IPR000515">
    <property type="entry name" value="MetI-like"/>
</dbReference>
<feature type="transmembrane region" description="Helical" evidence="7">
    <location>
        <begin position="12"/>
        <end position="36"/>
    </location>
</feature>
<evidence type="ECO:0000259" key="8">
    <source>
        <dbReference type="PROSITE" id="PS50928"/>
    </source>
</evidence>
<dbReference type="InterPro" id="IPR035906">
    <property type="entry name" value="MetI-like_sf"/>
</dbReference>
<dbReference type="Pfam" id="PF00528">
    <property type="entry name" value="BPD_transp_1"/>
    <property type="match status" value="1"/>
</dbReference>
<feature type="transmembrane region" description="Helical" evidence="7">
    <location>
        <begin position="79"/>
        <end position="101"/>
    </location>
</feature>
<dbReference type="EMBL" id="LN555523">
    <property type="protein sequence ID" value="CED92908.1"/>
    <property type="molecule type" value="Genomic_DNA"/>
</dbReference>